<reference evidence="2" key="1">
    <citation type="submission" date="2020-04" db="EMBL/GenBank/DDBJ databases">
        <title>Analysis of mating type loci in Filobasidium floriforme.</title>
        <authorList>
            <person name="Nowrousian M."/>
        </authorList>
    </citation>
    <scope>NUCLEOTIDE SEQUENCE</scope>
    <source>
        <strain evidence="2">CBS 6242</strain>
    </source>
</reference>
<keyword evidence="3" id="KW-1185">Reference proteome</keyword>
<accession>A0A8K0JN05</accession>
<dbReference type="AlphaFoldDB" id="A0A8K0JN05"/>
<dbReference type="OrthoDB" id="2595354at2759"/>
<protein>
    <submittedName>
        <fullName evidence="2">Uncharacterized protein</fullName>
    </submittedName>
</protein>
<name>A0A8K0JN05_9TREE</name>
<proteinExistence type="predicted"/>
<organism evidence="2 3">
    <name type="scientific">Filobasidium floriforme</name>
    <dbReference type="NCBI Taxonomy" id="5210"/>
    <lineage>
        <taxon>Eukaryota</taxon>
        <taxon>Fungi</taxon>
        <taxon>Dikarya</taxon>
        <taxon>Basidiomycota</taxon>
        <taxon>Agaricomycotina</taxon>
        <taxon>Tremellomycetes</taxon>
        <taxon>Filobasidiales</taxon>
        <taxon>Filobasidiaceae</taxon>
        <taxon>Filobasidium</taxon>
    </lineage>
</organism>
<evidence type="ECO:0000256" key="1">
    <source>
        <dbReference type="SAM" id="MobiDB-lite"/>
    </source>
</evidence>
<dbReference type="EMBL" id="JABELV010000034">
    <property type="protein sequence ID" value="KAG7562334.1"/>
    <property type="molecule type" value="Genomic_DNA"/>
</dbReference>
<evidence type="ECO:0000313" key="2">
    <source>
        <dbReference type="EMBL" id="KAG7562334.1"/>
    </source>
</evidence>
<comment type="caution">
    <text evidence="2">The sequence shown here is derived from an EMBL/GenBank/DDBJ whole genome shotgun (WGS) entry which is preliminary data.</text>
</comment>
<sequence length="103" mass="11097">MSTDREATPDIKPKTESSSSGKNKSPRKTPKSPAKSTKTVSGSDEAAKYMIIETLMDIGKVNPTADMICAKTGLTREQVSNQLRPGRSNLRSKILTMVKAGTI</sequence>
<dbReference type="Proteomes" id="UP000812966">
    <property type="component" value="Unassembled WGS sequence"/>
</dbReference>
<gene>
    <name evidence="2" type="ORF">FFLO_02226</name>
</gene>
<feature type="region of interest" description="Disordered" evidence="1">
    <location>
        <begin position="1"/>
        <end position="45"/>
    </location>
</feature>
<evidence type="ECO:0000313" key="3">
    <source>
        <dbReference type="Proteomes" id="UP000812966"/>
    </source>
</evidence>
<feature type="compositionally biased region" description="Basic and acidic residues" evidence="1">
    <location>
        <begin position="1"/>
        <end position="15"/>
    </location>
</feature>